<dbReference type="Proteomes" id="UP000229674">
    <property type="component" value="Unassembled WGS sequence"/>
</dbReference>
<dbReference type="Pfam" id="PF07963">
    <property type="entry name" value="N_methyl"/>
    <property type="match status" value="1"/>
</dbReference>
<evidence type="ECO:0000313" key="3">
    <source>
        <dbReference type="Proteomes" id="UP000229674"/>
    </source>
</evidence>
<dbReference type="InterPro" id="IPR012902">
    <property type="entry name" value="N_methyl_site"/>
</dbReference>
<feature type="non-terminal residue" evidence="2">
    <location>
        <position position="148"/>
    </location>
</feature>
<sequence length="148" mass="16000">MFGLNIKNNKGFTIIELMVAASVFLIIVALSMGVFIQTLRTQRTLTAVTAANESASQVLEQITRGARTGYNFVLSPDYKNANTLSFISANENNKTVTYSWGPCIAAAKNGVTNNCIKKNDGTTTSDITPPDTNIEKLKFWSSGVDPAD</sequence>
<organism evidence="2 3">
    <name type="scientific">Candidatus Colwellbacteria bacterium CG_4_9_14_0_2_um_filter_50_12</name>
    <dbReference type="NCBI Taxonomy" id="1974538"/>
    <lineage>
        <taxon>Bacteria</taxon>
        <taxon>Candidatus Colwelliibacteriota</taxon>
    </lineage>
</organism>
<evidence type="ECO:0000256" key="1">
    <source>
        <dbReference type="SAM" id="Phobius"/>
    </source>
</evidence>
<gene>
    <name evidence="2" type="ORF">CO020_01370</name>
</gene>
<keyword evidence="1" id="KW-0812">Transmembrane</keyword>
<keyword evidence="1" id="KW-0472">Membrane</keyword>
<feature type="transmembrane region" description="Helical" evidence="1">
    <location>
        <begin position="12"/>
        <end position="36"/>
    </location>
</feature>
<accession>A0A2M8G0Y3</accession>
<comment type="caution">
    <text evidence="2">The sequence shown here is derived from an EMBL/GenBank/DDBJ whole genome shotgun (WGS) entry which is preliminary data.</text>
</comment>
<protein>
    <recommendedName>
        <fullName evidence="4">Prepilin-type N-terminal cleavage/methylation domain-containing protein</fullName>
    </recommendedName>
</protein>
<proteinExistence type="predicted"/>
<dbReference type="AlphaFoldDB" id="A0A2M8G0Y3"/>
<dbReference type="NCBIfam" id="TIGR02532">
    <property type="entry name" value="IV_pilin_GFxxxE"/>
    <property type="match status" value="1"/>
</dbReference>
<dbReference type="InterPro" id="IPR045584">
    <property type="entry name" value="Pilin-like"/>
</dbReference>
<evidence type="ECO:0000313" key="2">
    <source>
        <dbReference type="EMBL" id="PJC65306.1"/>
    </source>
</evidence>
<dbReference type="EMBL" id="PFQX01000052">
    <property type="protein sequence ID" value="PJC65306.1"/>
    <property type="molecule type" value="Genomic_DNA"/>
</dbReference>
<evidence type="ECO:0008006" key="4">
    <source>
        <dbReference type="Google" id="ProtNLM"/>
    </source>
</evidence>
<reference evidence="3" key="1">
    <citation type="submission" date="2017-09" db="EMBL/GenBank/DDBJ databases">
        <title>Depth-based differentiation of microbial function through sediment-hosted aquifers and enrichment of novel symbionts in the deep terrestrial subsurface.</title>
        <authorList>
            <person name="Probst A.J."/>
            <person name="Ladd B."/>
            <person name="Jarett J.K."/>
            <person name="Geller-Mcgrath D.E."/>
            <person name="Sieber C.M.K."/>
            <person name="Emerson J.B."/>
            <person name="Anantharaman K."/>
            <person name="Thomas B.C."/>
            <person name="Malmstrom R."/>
            <person name="Stieglmeier M."/>
            <person name="Klingl A."/>
            <person name="Woyke T."/>
            <person name="Ryan C.M."/>
            <person name="Banfield J.F."/>
        </authorList>
    </citation>
    <scope>NUCLEOTIDE SEQUENCE [LARGE SCALE GENOMIC DNA]</scope>
</reference>
<keyword evidence="1" id="KW-1133">Transmembrane helix</keyword>
<dbReference type="SUPFAM" id="SSF54523">
    <property type="entry name" value="Pili subunits"/>
    <property type="match status" value="1"/>
</dbReference>
<name>A0A2M8G0Y3_9BACT</name>